<evidence type="ECO:0000313" key="2">
    <source>
        <dbReference type="Proteomes" id="UP000192491"/>
    </source>
</evidence>
<organism evidence="1 2">
    <name type="scientific">Thiothrix lacustris</name>
    <dbReference type="NCBI Taxonomy" id="525917"/>
    <lineage>
        <taxon>Bacteria</taxon>
        <taxon>Pseudomonadati</taxon>
        <taxon>Pseudomonadota</taxon>
        <taxon>Gammaproteobacteria</taxon>
        <taxon>Thiotrichales</taxon>
        <taxon>Thiotrichaceae</taxon>
        <taxon>Thiothrix</taxon>
    </lineage>
</organism>
<dbReference type="Proteomes" id="UP000192491">
    <property type="component" value="Unassembled WGS sequence"/>
</dbReference>
<dbReference type="EMBL" id="MTEJ01000383">
    <property type="protein sequence ID" value="OQX03743.1"/>
    <property type="molecule type" value="Genomic_DNA"/>
</dbReference>
<sequence>MKKLGLAMLFMLAGCSADYSVDLGNGYSYEHWGNNFIARTVAGEQRQIITGQVDSYLKKDAFVLAVQTAPAPPGKRYYVLDTGTDNLQQFTAKTDFLQSAKQFGFTDVELQKLEK</sequence>
<reference evidence="1 2" key="1">
    <citation type="submission" date="2017-01" db="EMBL/GenBank/DDBJ databases">
        <title>Novel large sulfur bacteria in the metagenomes of groundwater-fed chemosynthetic microbial mats in the Lake Huron basin.</title>
        <authorList>
            <person name="Sharrar A.M."/>
            <person name="Flood B.E."/>
            <person name="Bailey J.V."/>
            <person name="Jones D.S."/>
            <person name="Biddanda B."/>
            <person name="Ruberg S.A."/>
            <person name="Marcus D.N."/>
            <person name="Dick G.J."/>
        </authorList>
    </citation>
    <scope>NUCLEOTIDE SEQUENCE [LARGE SCALE GENOMIC DNA]</scope>
    <source>
        <strain evidence="1">A8</strain>
    </source>
</reference>
<protein>
    <recommendedName>
        <fullName evidence="3">Lipoprotein</fullName>
    </recommendedName>
</protein>
<gene>
    <name evidence="1" type="ORF">BWK73_38500</name>
</gene>
<name>A0A1Y1QEA9_9GAMM</name>
<dbReference type="PROSITE" id="PS51257">
    <property type="entry name" value="PROKAR_LIPOPROTEIN"/>
    <property type="match status" value="1"/>
</dbReference>
<evidence type="ECO:0008006" key="3">
    <source>
        <dbReference type="Google" id="ProtNLM"/>
    </source>
</evidence>
<comment type="caution">
    <text evidence="1">The sequence shown here is derived from an EMBL/GenBank/DDBJ whole genome shotgun (WGS) entry which is preliminary data.</text>
</comment>
<accession>A0A1Y1QEA9</accession>
<evidence type="ECO:0000313" key="1">
    <source>
        <dbReference type="EMBL" id="OQX03743.1"/>
    </source>
</evidence>
<proteinExistence type="predicted"/>
<dbReference type="AlphaFoldDB" id="A0A1Y1QEA9"/>